<dbReference type="InterPro" id="IPR027417">
    <property type="entry name" value="P-loop_NTPase"/>
</dbReference>
<dbReference type="SUPFAM" id="SSF52540">
    <property type="entry name" value="P-loop containing nucleoside triphosphate hydrolases"/>
    <property type="match status" value="1"/>
</dbReference>
<organism evidence="1 2">
    <name type="scientific">Candidatus Scatomorpha intestinavium</name>
    <dbReference type="NCBI Taxonomy" id="2840922"/>
    <lineage>
        <taxon>Bacteria</taxon>
        <taxon>Bacillati</taxon>
        <taxon>Bacillota</taxon>
        <taxon>Clostridia</taxon>
        <taxon>Eubacteriales</taxon>
        <taxon>Candidatus Scatomorpha</taxon>
    </lineage>
</organism>
<evidence type="ECO:0000313" key="1">
    <source>
        <dbReference type="EMBL" id="HIQ79297.1"/>
    </source>
</evidence>
<gene>
    <name evidence="1" type="ORF">IAB77_08580</name>
</gene>
<dbReference type="Proteomes" id="UP000824262">
    <property type="component" value="Unassembled WGS sequence"/>
</dbReference>
<reference evidence="1" key="1">
    <citation type="submission" date="2020-10" db="EMBL/GenBank/DDBJ databases">
        <authorList>
            <person name="Gilroy R."/>
        </authorList>
    </citation>
    <scope>NUCLEOTIDE SEQUENCE</scope>
    <source>
        <strain evidence="1">ChiBcolR7-354</strain>
    </source>
</reference>
<protein>
    <submittedName>
        <fullName evidence="1">Uncharacterized protein</fullName>
    </submittedName>
</protein>
<proteinExistence type="predicted"/>
<accession>A0A9D1CSX2</accession>
<reference evidence="1" key="2">
    <citation type="journal article" date="2021" name="PeerJ">
        <title>Extensive microbial diversity within the chicken gut microbiome revealed by metagenomics and culture.</title>
        <authorList>
            <person name="Gilroy R."/>
            <person name="Ravi A."/>
            <person name="Getino M."/>
            <person name="Pursley I."/>
            <person name="Horton D.L."/>
            <person name="Alikhan N.F."/>
            <person name="Baker D."/>
            <person name="Gharbi K."/>
            <person name="Hall N."/>
            <person name="Watson M."/>
            <person name="Adriaenssens E.M."/>
            <person name="Foster-Nyarko E."/>
            <person name="Jarju S."/>
            <person name="Secka A."/>
            <person name="Antonio M."/>
            <person name="Oren A."/>
            <person name="Chaudhuri R.R."/>
            <person name="La Ragione R."/>
            <person name="Hildebrand F."/>
            <person name="Pallen M.J."/>
        </authorList>
    </citation>
    <scope>NUCLEOTIDE SEQUENCE</scope>
    <source>
        <strain evidence="1">ChiBcolR7-354</strain>
    </source>
</reference>
<dbReference type="EMBL" id="DVGA01000094">
    <property type="protein sequence ID" value="HIQ79297.1"/>
    <property type="molecule type" value="Genomic_DNA"/>
</dbReference>
<dbReference type="AlphaFoldDB" id="A0A9D1CSX2"/>
<evidence type="ECO:0000313" key="2">
    <source>
        <dbReference type="Proteomes" id="UP000824262"/>
    </source>
</evidence>
<sequence length="137" mass="15581">MVKIMVGLKGSGKTKRLVELVTKAVEEEHGDVICIEKDKNLTYDIPYQARLIHASDYNIGTFEFMKGFISGLRAGNYDISHIFIDNFHKMFNSNAEDQVVDFLDWLDSFAASEGIKFTITMTADPDKLGENIKKYMM</sequence>
<name>A0A9D1CSX2_9FIRM</name>
<comment type="caution">
    <text evidence="1">The sequence shown here is derived from an EMBL/GenBank/DDBJ whole genome shotgun (WGS) entry which is preliminary data.</text>
</comment>